<dbReference type="EMBL" id="LHXK01000001">
    <property type="protein sequence ID" value="KXA90671.1"/>
    <property type="molecule type" value="Genomic_DNA"/>
</dbReference>
<proteinExistence type="predicted"/>
<reference evidence="1 2" key="1">
    <citation type="journal article" date="2016" name="Sci. Rep.">
        <title>Metabolic traits of an uncultured archaeal lineage -MSBL1- from brine pools of the Red Sea.</title>
        <authorList>
            <person name="Mwirichia R."/>
            <person name="Alam I."/>
            <person name="Rashid M."/>
            <person name="Vinu M."/>
            <person name="Ba-Alawi W."/>
            <person name="Anthony Kamau A."/>
            <person name="Kamanda Ngugi D."/>
            <person name="Goker M."/>
            <person name="Klenk H.P."/>
            <person name="Bajic V."/>
            <person name="Stingl U."/>
        </authorList>
    </citation>
    <scope>NUCLEOTIDE SEQUENCE [LARGE SCALE GENOMIC DNA]</scope>
    <source>
        <strain evidence="1">SCGC-AAA259B11</strain>
    </source>
</reference>
<sequence>MEINPKNVYDLREQLLNLPYCLDVKIPKNLEEKITAPLQKPRIGLLKGAEKEYRDFNKRDSLHVRVYETYLKAHIDRKNPIYKPISHFIQDALLQNAKILAPIVISLIAFLITTL</sequence>
<dbReference type="AlphaFoldDB" id="A0A133U8Z1"/>
<gene>
    <name evidence="1" type="ORF">AKJ61_00060</name>
</gene>
<protein>
    <submittedName>
        <fullName evidence="1">Uncharacterized protein</fullName>
    </submittedName>
</protein>
<organism evidence="1 2">
    <name type="scientific">candidate division MSBL1 archaeon SCGC-AAA259B11</name>
    <dbReference type="NCBI Taxonomy" id="1698260"/>
    <lineage>
        <taxon>Archaea</taxon>
        <taxon>Methanobacteriati</taxon>
        <taxon>Methanobacteriota</taxon>
        <taxon>candidate division MSBL1</taxon>
    </lineage>
</organism>
<evidence type="ECO:0000313" key="2">
    <source>
        <dbReference type="Proteomes" id="UP000070184"/>
    </source>
</evidence>
<keyword evidence="2" id="KW-1185">Reference proteome</keyword>
<comment type="caution">
    <text evidence="1">The sequence shown here is derived from an EMBL/GenBank/DDBJ whole genome shotgun (WGS) entry which is preliminary data.</text>
</comment>
<accession>A0A133U8Z1</accession>
<dbReference type="Proteomes" id="UP000070184">
    <property type="component" value="Unassembled WGS sequence"/>
</dbReference>
<name>A0A133U8Z1_9EURY</name>
<evidence type="ECO:0000313" key="1">
    <source>
        <dbReference type="EMBL" id="KXA90671.1"/>
    </source>
</evidence>